<comment type="caution">
    <text evidence="1">The sequence shown here is derived from an EMBL/GenBank/DDBJ whole genome shotgun (WGS) entry which is preliminary data.</text>
</comment>
<name>A0A917AIS6_9RHOB</name>
<reference evidence="1" key="1">
    <citation type="journal article" date="2014" name="Int. J. Syst. Evol. Microbiol.">
        <title>Complete genome sequence of Corynebacterium casei LMG S-19264T (=DSM 44701T), isolated from a smear-ripened cheese.</title>
        <authorList>
            <consortium name="US DOE Joint Genome Institute (JGI-PGF)"/>
            <person name="Walter F."/>
            <person name="Albersmeier A."/>
            <person name="Kalinowski J."/>
            <person name="Ruckert C."/>
        </authorList>
    </citation>
    <scope>NUCLEOTIDE SEQUENCE</scope>
    <source>
        <strain evidence="1">CGMCC 1.16012</strain>
    </source>
</reference>
<dbReference type="AlphaFoldDB" id="A0A917AIS6"/>
<dbReference type="Proteomes" id="UP000606730">
    <property type="component" value="Unassembled WGS sequence"/>
</dbReference>
<evidence type="ECO:0008006" key="3">
    <source>
        <dbReference type="Google" id="ProtNLM"/>
    </source>
</evidence>
<organism evidence="1 2">
    <name type="scientific">Actibacterium pelagium</name>
    <dbReference type="NCBI Taxonomy" id="2029103"/>
    <lineage>
        <taxon>Bacteria</taxon>
        <taxon>Pseudomonadati</taxon>
        <taxon>Pseudomonadota</taxon>
        <taxon>Alphaproteobacteria</taxon>
        <taxon>Rhodobacterales</taxon>
        <taxon>Roseobacteraceae</taxon>
        <taxon>Actibacterium</taxon>
    </lineage>
</organism>
<reference evidence="1" key="2">
    <citation type="submission" date="2020-09" db="EMBL/GenBank/DDBJ databases">
        <authorList>
            <person name="Sun Q."/>
            <person name="Zhou Y."/>
        </authorList>
    </citation>
    <scope>NUCLEOTIDE SEQUENCE</scope>
    <source>
        <strain evidence="1">CGMCC 1.16012</strain>
    </source>
</reference>
<evidence type="ECO:0000313" key="2">
    <source>
        <dbReference type="Proteomes" id="UP000606730"/>
    </source>
</evidence>
<keyword evidence="2" id="KW-1185">Reference proteome</keyword>
<dbReference type="RefSeq" id="WP_373286806.1">
    <property type="nucleotide sequence ID" value="NZ_BMKN01000002.1"/>
</dbReference>
<evidence type="ECO:0000313" key="1">
    <source>
        <dbReference type="EMBL" id="GGE56389.1"/>
    </source>
</evidence>
<dbReference type="SUPFAM" id="SSF53448">
    <property type="entry name" value="Nucleotide-diphospho-sugar transferases"/>
    <property type="match status" value="1"/>
</dbReference>
<gene>
    <name evidence="1" type="ORF">GCM10011517_25130</name>
</gene>
<protein>
    <recommendedName>
        <fullName evidence="3">Glycosyl transferase family 2</fullName>
    </recommendedName>
</protein>
<dbReference type="EMBL" id="BMKN01000002">
    <property type="protein sequence ID" value="GGE56389.1"/>
    <property type="molecule type" value="Genomic_DNA"/>
</dbReference>
<accession>A0A917AIS6</accession>
<dbReference type="Pfam" id="PF13704">
    <property type="entry name" value="Glyco_tranf_2_4"/>
    <property type="match status" value="1"/>
</dbReference>
<dbReference type="InterPro" id="IPR029044">
    <property type="entry name" value="Nucleotide-diphossugar_trans"/>
</dbReference>
<sequence>MRKRKELTPVSTRVARVQPNDLLLFCTLRNERARLPYFLSYYRRLGIGHFFFVDNGSDDGSREYLEAQPDVSIWTSRASYSEARFGMDWINWLLLRYAHGHWALVVDADEFLVYPFCDTRPLRALTDWMDALNVKAFGTMLLDMYPKEPLQQVNTEEGENPFDQACWFDAGNYSVSVNQRYQNLWIQGGPRARAFFPDNADQAPALNKIPLVKWNRSYVYASSTHALLPRDLNLTYDTQGGERISGVLMHAKFTGDFPARAAEEVVRNQHYKDSREYRAYGAKMSADESLWTPWSERYVSWRQLEVLGLMSKGSWI</sequence>
<proteinExistence type="predicted"/>
<dbReference type="CDD" id="cd00761">
    <property type="entry name" value="Glyco_tranf_GTA_type"/>
    <property type="match status" value="1"/>
</dbReference>